<evidence type="ECO:0000313" key="9">
    <source>
        <dbReference type="Proteomes" id="UP000245768"/>
    </source>
</evidence>
<gene>
    <name evidence="8" type="ORF">FA10DRAFT_266696</name>
</gene>
<feature type="compositionally biased region" description="Gly residues" evidence="5">
    <location>
        <begin position="268"/>
        <end position="278"/>
    </location>
</feature>
<dbReference type="InterPro" id="IPR029021">
    <property type="entry name" value="Prot-tyrosine_phosphatase-like"/>
</dbReference>
<feature type="compositionally biased region" description="Low complexity" evidence="5">
    <location>
        <begin position="285"/>
        <end position="298"/>
    </location>
</feature>
<dbReference type="CDD" id="cd14498">
    <property type="entry name" value="DSP"/>
    <property type="match status" value="1"/>
</dbReference>
<reference evidence="8 9" key="1">
    <citation type="journal article" date="2018" name="Mol. Biol. Evol.">
        <title>Broad Genomic Sampling Reveals a Smut Pathogenic Ancestry of the Fungal Clade Ustilaginomycotina.</title>
        <authorList>
            <person name="Kijpornyongpan T."/>
            <person name="Mondo S.J."/>
            <person name="Barry K."/>
            <person name="Sandor L."/>
            <person name="Lee J."/>
            <person name="Lipzen A."/>
            <person name="Pangilinan J."/>
            <person name="LaButti K."/>
            <person name="Hainaut M."/>
            <person name="Henrissat B."/>
            <person name="Grigoriev I.V."/>
            <person name="Spatafora J.W."/>
            <person name="Aime M.C."/>
        </authorList>
    </citation>
    <scope>NUCLEOTIDE SEQUENCE [LARGE SCALE GENOMIC DNA]</scope>
    <source>
        <strain evidence="8 9">MCA 4198</strain>
    </source>
</reference>
<feature type="domain" description="Tyrosine specific protein phosphatases" evidence="7">
    <location>
        <begin position="73"/>
        <end position="146"/>
    </location>
</feature>
<dbReference type="FunCoup" id="A0A316YNG8">
    <property type="interactions" value="489"/>
</dbReference>
<evidence type="ECO:0000313" key="8">
    <source>
        <dbReference type="EMBL" id="PWN90208.1"/>
    </source>
</evidence>
<feature type="region of interest" description="Disordered" evidence="5">
    <location>
        <begin position="239"/>
        <end position="350"/>
    </location>
</feature>
<dbReference type="InterPro" id="IPR020422">
    <property type="entry name" value="TYR_PHOSPHATASE_DUAL_dom"/>
</dbReference>
<feature type="region of interest" description="Disordered" evidence="5">
    <location>
        <begin position="538"/>
        <end position="573"/>
    </location>
</feature>
<accession>A0A316YNG8</accession>
<sequence length="646" mass="69384">MEEIIPGLWIGDLACALATDYLSLAGITHIVTAMKQRLPSPMSLPDGRKIERATMHHVAIDDVDEAPILVHLPQAIDFIDEALRQTWLDEGEGIEQGGQWATMGEGTVMVHCQAGVSRSVAIVTAYLMKTRRLSLKEALALVQSRRSQAGPNAGFMHQLELYEAAGCHVDLRNQQIRRFLMSQASILRGDPIEDVLLSYYPTPSHSPAPSSSSSSNSSPLQHGGFLAFSPLDSAVAASSSSGAEEAPKRFKTVSHRSSPAMSRQTSSSGGGGGGGGGNSIAVAMSTTTSSSSTTASTSIKARPRRYSSPTRKRDGIRGIDLSITPSMPPASTFLLDESKSGQSDEVEEEGAKNFRDAFTSILEPFEVMVTKGRGRLPGGVEALRGNEGKSNVGALPKPHYRDRKLRCKMCRRELAARDHVVEHEEGRGQEAFAVRKRGKDEAERQKQLRTAVPGGGRASSVTRSAETLEQKFGAQLRPEQQQQQQQQSPTQTDEEEKTAAQPSSQSNGNARPIQSAASLTSSLPPQLAALRLGRAGGVPTAAAPADASAKADGETKTKEFTEEELLPRSKDASRRMLHSPQCSAYFVEPLAWMQGLQHGEISGRLVCPAPRCGVKLGSWDWAGMQCACGAWVTPAFALHKSKVDEV</sequence>
<dbReference type="SUPFAM" id="SSF52799">
    <property type="entry name" value="(Phosphotyrosine protein) phosphatases II"/>
    <property type="match status" value="1"/>
</dbReference>
<feature type="compositionally biased region" description="Low complexity" evidence="5">
    <location>
        <begin position="538"/>
        <end position="548"/>
    </location>
</feature>
<dbReference type="Gene3D" id="3.90.190.10">
    <property type="entry name" value="Protein tyrosine phosphatase superfamily"/>
    <property type="match status" value="1"/>
</dbReference>
<evidence type="ECO:0000256" key="2">
    <source>
        <dbReference type="ARBA" id="ARBA00013064"/>
    </source>
</evidence>
<dbReference type="EMBL" id="KZ819636">
    <property type="protein sequence ID" value="PWN90208.1"/>
    <property type="molecule type" value="Genomic_DNA"/>
</dbReference>
<dbReference type="PROSITE" id="PS50056">
    <property type="entry name" value="TYR_PHOSPHATASE_2"/>
    <property type="match status" value="1"/>
</dbReference>
<dbReference type="Proteomes" id="UP000245768">
    <property type="component" value="Unassembled WGS sequence"/>
</dbReference>
<dbReference type="AlphaFoldDB" id="A0A316YNG8"/>
<dbReference type="PANTHER" id="PTHR45848">
    <property type="entry name" value="DUAL SPECIFICITY PROTEIN PHOSPHATASE 12 FAMILY MEMBER"/>
    <property type="match status" value="1"/>
</dbReference>
<feature type="compositionally biased region" description="Basic and acidic residues" evidence="5">
    <location>
        <begin position="549"/>
        <end position="573"/>
    </location>
</feature>
<dbReference type="EC" id="3.1.3.48" evidence="2"/>
<dbReference type="Pfam" id="PF00782">
    <property type="entry name" value="DSPc"/>
    <property type="match status" value="1"/>
</dbReference>
<feature type="compositionally biased region" description="Polar residues" evidence="5">
    <location>
        <begin position="500"/>
        <end position="509"/>
    </location>
</feature>
<dbReference type="STRING" id="215250.A0A316YNG8"/>
<dbReference type="SMART" id="SM00195">
    <property type="entry name" value="DSPc"/>
    <property type="match status" value="1"/>
</dbReference>
<organism evidence="8 9">
    <name type="scientific">Acaromyces ingoldii</name>
    <dbReference type="NCBI Taxonomy" id="215250"/>
    <lineage>
        <taxon>Eukaryota</taxon>
        <taxon>Fungi</taxon>
        <taxon>Dikarya</taxon>
        <taxon>Basidiomycota</taxon>
        <taxon>Ustilaginomycotina</taxon>
        <taxon>Exobasidiomycetes</taxon>
        <taxon>Exobasidiales</taxon>
        <taxon>Cryptobasidiaceae</taxon>
        <taxon>Acaromyces</taxon>
    </lineage>
</organism>
<name>A0A316YNG8_9BASI</name>
<dbReference type="GO" id="GO:0005634">
    <property type="term" value="C:nucleus"/>
    <property type="evidence" value="ECO:0007669"/>
    <property type="project" value="TreeGrafter"/>
</dbReference>
<feature type="compositionally biased region" description="Polar residues" evidence="5">
    <location>
        <begin position="255"/>
        <end position="265"/>
    </location>
</feature>
<comment type="similarity">
    <text evidence="1">Belongs to the protein-tyrosine phosphatase family. Non-receptor class dual specificity subfamily.</text>
</comment>
<evidence type="ECO:0000256" key="1">
    <source>
        <dbReference type="ARBA" id="ARBA00008601"/>
    </source>
</evidence>
<dbReference type="OrthoDB" id="2017893at2759"/>
<evidence type="ECO:0000259" key="7">
    <source>
        <dbReference type="PROSITE" id="PS50056"/>
    </source>
</evidence>
<dbReference type="InParanoid" id="A0A316YNG8"/>
<proteinExistence type="inferred from homology"/>
<dbReference type="GO" id="GO:0004725">
    <property type="term" value="F:protein tyrosine phosphatase activity"/>
    <property type="evidence" value="ECO:0007669"/>
    <property type="project" value="UniProtKB-EC"/>
</dbReference>
<dbReference type="GeneID" id="37043520"/>
<dbReference type="InterPro" id="IPR000340">
    <property type="entry name" value="Dual-sp_phosphatase_cat-dom"/>
</dbReference>
<evidence type="ECO:0000256" key="4">
    <source>
        <dbReference type="ARBA" id="ARBA00022912"/>
    </source>
</evidence>
<evidence type="ECO:0000256" key="3">
    <source>
        <dbReference type="ARBA" id="ARBA00022801"/>
    </source>
</evidence>
<dbReference type="PROSITE" id="PS50054">
    <property type="entry name" value="TYR_PHOSPHATASE_DUAL"/>
    <property type="match status" value="1"/>
</dbReference>
<feature type="domain" description="Tyrosine-protein phosphatase" evidence="6">
    <location>
        <begin position="1"/>
        <end position="168"/>
    </location>
</feature>
<evidence type="ECO:0000259" key="6">
    <source>
        <dbReference type="PROSITE" id="PS50054"/>
    </source>
</evidence>
<dbReference type="RefSeq" id="XP_025377406.1">
    <property type="nucleotide sequence ID" value="XM_025521604.1"/>
</dbReference>
<dbReference type="PANTHER" id="PTHR45848:SF4">
    <property type="entry name" value="DUAL SPECIFICITY PROTEIN PHOSPHATASE 12"/>
    <property type="match status" value="1"/>
</dbReference>
<feature type="region of interest" description="Disordered" evidence="5">
    <location>
        <begin position="431"/>
        <end position="519"/>
    </location>
</feature>
<keyword evidence="4" id="KW-0904">Protein phosphatase</keyword>
<keyword evidence="3" id="KW-0378">Hydrolase</keyword>
<dbReference type="InterPro" id="IPR000387">
    <property type="entry name" value="Tyr_Pase_dom"/>
</dbReference>
<keyword evidence="9" id="KW-1185">Reference proteome</keyword>
<protein>
    <recommendedName>
        <fullName evidence="2">protein-tyrosine-phosphatase</fullName>
        <ecNumber evidence="2">3.1.3.48</ecNumber>
    </recommendedName>
</protein>
<dbReference type="GO" id="GO:0008138">
    <property type="term" value="F:protein tyrosine/serine/threonine phosphatase activity"/>
    <property type="evidence" value="ECO:0007669"/>
    <property type="project" value="TreeGrafter"/>
</dbReference>
<evidence type="ECO:0000256" key="5">
    <source>
        <dbReference type="SAM" id="MobiDB-lite"/>
    </source>
</evidence>